<dbReference type="VEuPathDB" id="FungiDB:RhiirA1_467516"/>
<comment type="caution">
    <text evidence="2">The sequence shown here is derived from an EMBL/GenBank/DDBJ whole genome shotgun (WGS) entry which is preliminary data.</text>
</comment>
<evidence type="ECO:0000313" key="2">
    <source>
        <dbReference type="EMBL" id="PKY52956.1"/>
    </source>
</evidence>
<dbReference type="Proteomes" id="UP000234323">
    <property type="component" value="Unassembled WGS sequence"/>
</dbReference>
<dbReference type="VEuPathDB" id="FungiDB:RhiirFUN_005866"/>
<sequence>MLSHFFSHQSVIPRRVQHKYFPLIRKKLLERITFIKSRASQKRDRNHSTKTFFNFSYKRCHFYFGIYTPCNNIIDNPQHSGAIGLCKIPSPIILSHNRRACVSHQCILQRFENIKSHSNNSAVSTLSDLQYHTDLIYQRWKSKETKRIYLNRLGISYTSCYINNKRKVTTKDGSLSMYMKRIENFSHLDTTSKKTQTRQQRRFDSACRRIFNKDKNLRSDTNFHKRVCGTHFNFLLSNKQHCQKLLSHQKHEWRNGCNILRPYSHPTSPIRNDILGPTLSYASGSLQSYIEKKRGIFIPNNLFTREQLRTPNPTLNFMRRRILFPEENILSHTSHVRSSPITVT</sequence>
<evidence type="ECO:0000313" key="3">
    <source>
        <dbReference type="Proteomes" id="UP000234323"/>
    </source>
</evidence>
<protein>
    <recommendedName>
        <fullName evidence="1">DUF8211 domain-containing protein</fullName>
    </recommendedName>
</protein>
<dbReference type="Pfam" id="PF26638">
    <property type="entry name" value="DUF8211"/>
    <property type="match status" value="1"/>
</dbReference>
<name>A0A2I1H237_9GLOM</name>
<reference evidence="2 3" key="1">
    <citation type="submission" date="2015-10" db="EMBL/GenBank/DDBJ databases">
        <title>Genome analyses suggest a sexual origin of heterokaryosis in a supposedly ancient asexual fungus.</title>
        <authorList>
            <person name="Ropars J."/>
            <person name="Sedzielewska K."/>
            <person name="Noel J."/>
            <person name="Charron P."/>
            <person name="Farinelli L."/>
            <person name="Marton T."/>
            <person name="Kruger M."/>
            <person name="Pelin A."/>
            <person name="Brachmann A."/>
            <person name="Corradi N."/>
        </authorList>
    </citation>
    <scope>NUCLEOTIDE SEQUENCE [LARGE SCALE GENOMIC DNA]</scope>
    <source>
        <strain evidence="2 3">A4</strain>
    </source>
</reference>
<feature type="domain" description="DUF8211" evidence="1">
    <location>
        <begin position="132"/>
        <end position="263"/>
    </location>
</feature>
<gene>
    <name evidence="2" type="ORF">RhiirA4_470897</name>
</gene>
<organism evidence="2 3">
    <name type="scientific">Rhizophagus irregularis</name>
    <dbReference type="NCBI Taxonomy" id="588596"/>
    <lineage>
        <taxon>Eukaryota</taxon>
        <taxon>Fungi</taxon>
        <taxon>Fungi incertae sedis</taxon>
        <taxon>Mucoromycota</taxon>
        <taxon>Glomeromycotina</taxon>
        <taxon>Glomeromycetes</taxon>
        <taxon>Glomerales</taxon>
        <taxon>Glomeraceae</taxon>
        <taxon>Rhizophagus</taxon>
    </lineage>
</organism>
<dbReference type="InterPro" id="IPR058524">
    <property type="entry name" value="DUF8211"/>
</dbReference>
<dbReference type="EMBL" id="LLXI01001299">
    <property type="protein sequence ID" value="PKY52956.1"/>
    <property type="molecule type" value="Genomic_DNA"/>
</dbReference>
<proteinExistence type="predicted"/>
<accession>A0A2I1H237</accession>
<keyword evidence="3" id="KW-1185">Reference proteome</keyword>
<dbReference type="AlphaFoldDB" id="A0A2I1H237"/>
<evidence type="ECO:0000259" key="1">
    <source>
        <dbReference type="Pfam" id="PF26638"/>
    </source>
</evidence>